<protein>
    <submittedName>
        <fullName evidence="2">Uncharacterized protein</fullName>
    </submittedName>
</protein>
<keyword evidence="1" id="KW-0732">Signal</keyword>
<gene>
    <name evidence="2" type="ORF">FIL88_03015</name>
</gene>
<dbReference type="RefSeq" id="WP_142852323.1">
    <property type="nucleotide sequence ID" value="NZ_FXWW01000001.1"/>
</dbReference>
<sequence>MSQHTQMLKRAALTLVMAMASQVAVAQEQLGSFTVFIGKSDLTNDKGAALSEPWKVLRRDRANYHRFGVSQPGDQWDPYFGSSQSRKSLQKLVARGGVDSKAAQRLKNGGSILVRVFGQGGKPSAIKISVP</sequence>
<evidence type="ECO:0000256" key="1">
    <source>
        <dbReference type="SAM" id="SignalP"/>
    </source>
</evidence>
<dbReference type="OrthoDB" id="8453064at2"/>
<comment type="caution">
    <text evidence="2">The sequence shown here is derived from an EMBL/GenBank/DDBJ whole genome shotgun (WGS) entry which is preliminary data.</text>
</comment>
<evidence type="ECO:0000313" key="3">
    <source>
        <dbReference type="Proteomes" id="UP000315816"/>
    </source>
</evidence>
<proteinExistence type="predicted"/>
<keyword evidence="3" id="KW-1185">Reference proteome</keyword>
<dbReference type="EMBL" id="VICH01000004">
    <property type="protein sequence ID" value="TQV68572.1"/>
    <property type="molecule type" value="Genomic_DNA"/>
</dbReference>
<dbReference type="AlphaFoldDB" id="A0A545SUD7"/>
<reference evidence="2 3" key="1">
    <citation type="submission" date="2019-06" db="EMBL/GenBank/DDBJ databases">
        <title>A novel species of marine bacteria.</title>
        <authorList>
            <person name="Wang Y."/>
        </authorList>
    </citation>
    <scope>NUCLEOTIDE SEQUENCE [LARGE SCALE GENOMIC DNA]</scope>
    <source>
        <strain evidence="2 3">MA1-10</strain>
    </source>
</reference>
<organism evidence="2 3">
    <name type="scientific">Aliiroseovarius halocynthiae</name>
    <dbReference type="NCBI Taxonomy" id="985055"/>
    <lineage>
        <taxon>Bacteria</taxon>
        <taxon>Pseudomonadati</taxon>
        <taxon>Pseudomonadota</taxon>
        <taxon>Alphaproteobacteria</taxon>
        <taxon>Rhodobacterales</taxon>
        <taxon>Paracoccaceae</taxon>
        <taxon>Aliiroseovarius</taxon>
    </lineage>
</organism>
<feature type="chain" id="PRO_5021953933" evidence="1">
    <location>
        <begin position="27"/>
        <end position="131"/>
    </location>
</feature>
<feature type="signal peptide" evidence="1">
    <location>
        <begin position="1"/>
        <end position="26"/>
    </location>
</feature>
<name>A0A545SUD7_9RHOB</name>
<accession>A0A545SUD7</accession>
<evidence type="ECO:0000313" key="2">
    <source>
        <dbReference type="EMBL" id="TQV68572.1"/>
    </source>
</evidence>
<dbReference type="Proteomes" id="UP000315816">
    <property type="component" value="Unassembled WGS sequence"/>
</dbReference>